<dbReference type="Gene3D" id="3.90.550.10">
    <property type="entry name" value="Spore Coat Polysaccharide Biosynthesis Protein SpsA, Chain A"/>
    <property type="match status" value="1"/>
</dbReference>
<feature type="domain" description="Glycosyltransferase 2-like" evidence="1">
    <location>
        <begin position="6"/>
        <end position="144"/>
    </location>
</feature>
<gene>
    <name evidence="2" type="ORF">F7D62_08070</name>
</gene>
<dbReference type="RefSeq" id="WP_153073633.1">
    <property type="nucleotide sequence ID" value="NZ_CP156891.1"/>
</dbReference>
<dbReference type="CDD" id="cd06433">
    <property type="entry name" value="GT_2_WfgS_like"/>
    <property type="match status" value="1"/>
</dbReference>
<dbReference type="Pfam" id="PF00535">
    <property type="entry name" value="Glycos_transf_2"/>
    <property type="match status" value="1"/>
</dbReference>
<organism evidence="2 3">
    <name type="scientific">Segatella copri</name>
    <dbReference type="NCBI Taxonomy" id="165179"/>
    <lineage>
        <taxon>Bacteria</taxon>
        <taxon>Pseudomonadati</taxon>
        <taxon>Bacteroidota</taxon>
        <taxon>Bacteroidia</taxon>
        <taxon>Bacteroidales</taxon>
        <taxon>Prevotellaceae</taxon>
        <taxon>Segatella</taxon>
    </lineage>
</organism>
<accession>A0A5Q5FVB6</accession>
<name>A0A5Q5FVB6_9BACT</name>
<evidence type="ECO:0000259" key="1">
    <source>
        <dbReference type="Pfam" id="PF00535"/>
    </source>
</evidence>
<sequence length="279" mass="32404">MKKKVSVITVNYNNLKGLERTISSVLLQSFSDFEYIIVDGGSSDGSKEYIESKQEYINQWVSEKDHGVYNAMNKAIRMAQGEYCIFMNSGDHFFSSQSLENAAKMLNGSDYYVGETIIIDCKLASLCLPPQNMSFRFIRDKVLQHQSTFTRTQLLKEHPYNENLKIVSDWAHFLENWYFKKCSYQAINSIVAVYYTDGISFTNGDLLKKERKEVFSELFGSTSKLPHIKETAEEKKERINDDFAFKLKKALKMKPVSRDWKILRTGFKFLWKDLSIKSK</sequence>
<dbReference type="Proteomes" id="UP000390763">
    <property type="component" value="Unassembled WGS sequence"/>
</dbReference>
<evidence type="ECO:0000313" key="3">
    <source>
        <dbReference type="Proteomes" id="UP000390763"/>
    </source>
</evidence>
<proteinExistence type="predicted"/>
<dbReference type="SUPFAM" id="SSF53448">
    <property type="entry name" value="Nucleotide-diphospho-sugar transferases"/>
    <property type="match status" value="1"/>
</dbReference>
<dbReference type="GO" id="GO:0016758">
    <property type="term" value="F:hexosyltransferase activity"/>
    <property type="evidence" value="ECO:0007669"/>
    <property type="project" value="UniProtKB-ARBA"/>
</dbReference>
<protein>
    <submittedName>
        <fullName evidence="2">Glycosyltransferase</fullName>
    </submittedName>
</protein>
<reference evidence="3" key="1">
    <citation type="submission" date="2019-09" db="EMBL/GenBank/DDBJ databases">
        <title>Distinct polysaccharide growth profiles of human intestinal Prevotella copri isolates.</title>
        <authorList>
            <person name="Fehlner-Peach H."/>
            <person name="Magnabosco C."/>
            <person name="Raghavan V."/>
            <person name="Scher J.U."/>
            <person name="Tett A."/>
            <person name="Cox L.M."/>
            <person name="Gottsegen C."/>
            <person name="Watters A."/>
            <person name="Wiltshire- Gordon J.D."/>
            <person name="Segata N."/>
            <person name="Bonneau R."/>
            <person name="Littman D.R."/>
        </authorList>
    </citation>
    <scope>NUCLEOTIDE SEQUENCE [LARGE SCALE GENOMIC DNA]</scope>
    <source>
        <strain evidence="3">iAK279</strain>
    </source>
</reference>
<dbReference type="EMBL" id="VZBT01000065">
    <property type="protein sequence ID" value="MQO04061.1"/>
    <property type="molecule type" value="Genomic_DNA"/>
</dbReference>
<dbReference type="PANTHER" id="PTHR22916">
    <property type="entry name" value="GLYCOSYLTRANSFERASE"/>
    <property type="match status" value="1"/>
</dbReference>
<dbReference type="InterPro" id="IPR001173">
    <property type="entry name" value="Glyco_trans_2-like"/>
</dbReference>
<dbReference type="PANTHER" id="PTHR22916:SF67">
    <property type="entry name" value="COLANIC ACID BIOSYNTHESIS GLYCOSYL TRANSFERASE WCAE-RELATED"/>
    <property type="match status" value="1"/>
</dbReference>
<comment type="caution">
    <text evidence="2">The sequence shown here is derived from an EMBL/GenBank/DDBJ whole genome shotgun (WGS) entry which is preliminary data.</text>
</comment>
<dbReference type="AlphaFoldDB" id="A0A5Q5FVB6"/>
<evidence type="ECO:0000313" key="2">
    <source>
        <dbReference type="EMBL" id="MQO04061.1"/>
    </source>
</evidence>
<dbReference type="InterPro" id="IPR029044">
    <property type="entry name" value="Nucleotide-diphossugar_trans"/>
</dbReference>